<accession>A0A3N4VHQ0</accession>
<dbReference type="Proteomes" id="UP000272193">
    <property type="component" value="Unassembled WGS sequence"/>
</dbReference>
<keyword evidence="4 9" id="KW-0997">Cell inner membrane</keyword>
<evidence type="ECO:0000256" key="1">
    <source>
        <dbReference type="ARBA" id="ARBA00004429"/>
    </source>
</evidence>
<evidence type="ECO:0000256" key="8">
    <source>
        <dbReference type="ARBA" id="ARBA00038436"/>
    </source>
</evidence>
<dbReference type="PANTHER" id="PTHR35011:SF10">
    <property type="entry name" value="TRAP TRANSPORTER SMALL PERMEASE PROTEIN"/>
    <property type="match status" value="1"/>
</dbReference>
<keyword evidence="2 9" id="KW-0813">Transport</keyword>
<evidence type="ECO:0000313" key="12">
    <source>
        <dbReference type="Proteomes" id="UP000272193"/>
    </source>
</evidence>
<dbReference type="GO" id="GO:0022857">
    <property type="term" value="F:transmembrane transporter activity"/>
    <property type="evidence" value="ECO:0007669"/>
    <property type="project" value="UniProtKB-UniRule"/>
</dbReference>
<evidence type="ECO:0000256" key="2">
    <source>
        <dbReference type="ARBA" id="ARBA00022448"/>
    </source>
</evidence>
<comment type="subcellular location">
    <subcellularLocation>
        <location evidence="1 9">Cell inner membrane</location>
        <topology evidence="1 9">Multi-pass membrane protein</topology>
    </subcellularLocation>
</comment>
<keyword evidence="7 9" id="KW-0472">Membrane</keyword>
<dbReference type="GO" id="GO:0015740">
    <property type="term" value="P:C4-dicarboxylate transport"/>
    <property type="evidence" value="ECO:0007669"/>
    <property type="project" value="TreeGrafter"/>
</dbReference>
<evidence type="ECO:0000313" key="11">
    <source>
        <dbReference type="EMBL" id="RPE72464.1"/>
    </source>
</evidence>
<feature type="transmembrane region" description="Helical" evidence="9">
    <location>
        <begin position="86"/>
        <end position="108"/>
    </location>
</feature>
<evidence type="ECO:0000256" key="7">
    <source>
        <dbReference type="ARBA" id="ARBA00023136"/>
    </source>
</evidence>
<evidence type="ECO:0000256" key="3">
    <source>
        <dbReference type="ARBA" id="ARBA00022475"/>
    </source>
</evidence>
<reference evidence="11 12" key="1">
    <citation type="submission" date="2018-11" db="EMBL/GenBank/DDBJ databases">
        <title>Genomic Encyclopedia of Type Strains, Phase IV (KMG-IV): sequencing the most valuable type-strain genomes for metagenomic binning, comparative biology and taxonomic classification.</title>
        <authorList>
            <person name="Goeker M."/>
        </authorList>
    </citation>
    <scope>NUCLEOTIDE SEQUENCE [LARGE SCALE GENOMIC DNA]</scope>
    <source>
        <strain evidence="11 12">DSM 101684</strain>
    </source>
</reference>
<keyword evidence="12" id="KW-1185">Reference proteome</keyword>
<dbReference type="EMBL" id="RKQL01000001">
    <property type="protein sequence ID" value="RPE72464.1"/>
    <property type="molecule type" value="Genomic_DNA"/>
</dbReference>
<name>A0A3N4VHQ0_9BURK</name>
<keyword evidence="3" id="KW-1003">Cell membrane</keyword>
<keyword evidence="6 9" id="KW-1133">Transmembrane helix</keyword>
<comment type="subunit">
    <text evidence="9">The complex comprises the extracytoplasmic solute receptor protein and the two transmembrane proteins.</text>
</comment>
<evidence type="ECO:0000259" key="10">
    <source>
        <dbReference type="Pfam" id="PF04290"/>
    </source>
</evidence>
<comment type="similarity">
    <text evidence="8 9">Belongs to the TRAP transporter small permease family.</text>
</comment>
<feature type="transmembrane region" description="Helical" evidence="9">
    <location>
        <begin position="128"/>
        <end position="147"/>
    </location>
</feature>
<comment type="caution">
    <text evidence="11">The sequence shown here is derived from an EMBL/GenBank/DDBJ whole genome shotgun (WGS) entry which is preliminary data.</text>
</comment>
<dbReference type="InterPro" id="IPR055348">
    <property type="entry name" value="DctQ"/>
</dbReference>
<feature type="transmembrane region" description="Helical" evidence="9">
    <location>
        <begin position="12"/>
        <end position="33"/>
    </location>
</feature>
<dbReference type="GO" id="GO:0005886">
    <property type="term" value="C:plasma membrane"/>
    <property type="evidence" value="ECO:0007669"/>
    <property type="project" value="UniProtKB-SubCell"/>
</dbReference>
<feature type="domain" description="Tripartite ATP-independent periplasmic transporters DctQ component" evidence="10">
    <location>
        <begin position="23"/>
        <end position="150"/>
    </location>
</feature>
<feature type="transmembrane region" description="Helical" evidence="9">
    <location>
        <begin position="45"/>
        <end position="65"/>
    </location>
</feature>
<organism evidence="11 12">
    <name type="scientific">Tibeticola sediminis</name>
    <dbReference type="NCBI Taxonomy" id="1917811"/>
    <lineage>
        <taxon>Bacteria</taxon>
        <taxon>Pseudomonadati</taxon>
        <taxon>Pseudomonadota</taxon>
        <taxon>Betaproteobacteria</taxon>
        <taxon>Burkholderiales</taxon>
        <taxon>Comamonadaceae</taxon>
        <taxon>Tibeticola</taxon>
    </lineage>
</organism>
<sequence>MLNFLEALARGLAWMAGLLLAFILVLATLSILGRETLGWSLPGDYEGVALATAAVVGLFMPLCQMHRGHIVVDFFTARAPGRVNAALDRLAAGVLGLAFLLLAWRAGIGGLESFENRSTTMLLGVPEWPAYASLALGFALSGLIGLVQCAAGFGRHERCDPAEPGCRA</sequence>
<dbReference type="PANTHER" id="PTHR35011">
    <property type="entry name" value="2,3-DIKETO-L-GULONATE TRAP TRANSPORTER SMALL PERMEASE PROTEIN YIAM"/>
    <property type="match status" value="1"/>
</dbReference>
<protein>
    <recommendedName>
        <fullName evidence="9">TRAP transporter small permease protein</fullName>
    </recommendedName>
</protein>
<evidence type="ECO:0000256" key="9">
    <source>
        <dbReference type="RuleBase" id="RU369079"/>
    </source>
</evidence>
<evidence type="ECO:0000256" key="4">
    <source>
        <dbReference type="ARBA" id="ARBA00022519"/>
    </source>
</evidence>
<proteinExistence type="inferred from homology"/>
<keyword evidence="5 9" id="KW-0812">Transmembrane</keyword>
<dbReference type="Pfam" id="PF04290">
    <property type="entry name" value="DctQ"/>
    <property type="match status" value="1"/>
</dbReference>
<dbReference type="RefSeq" id="WP_124219371.1">
    <property type="nucleotide sequence ID" value="NZ_RKQL01000001.1"/>
</dbReference>
<evidence type="ECO:0000256" key="5">
    <source>
        <dbReference type="ARBA" id="ARBA00022692"/>
    </source>
</evidence>
<dbReference type="OrthoDB" id="6900059at2"/>
<dbReference type="InterPro" id="IPR007387">
    <property type="entry name" value="TRAP_DctQ"/>
</dbReference>
<comment type="function">
    <text evidence="9">Part of the tripartite ATP-independent periplasmic (TRAP) transport system.</text>
</comment>
<dbReference type="AlphaFoldDB" id="A0A3N4VHQ0"/>
<evidence type="ECO:0000256" key="6">
    <source>
        <dbReference type="ARBA" id="ARBA00022989"/>
    </source>
</evidence>
<gene>
    <name evidence="11" type="ORF">EDC62_0154</name>
</gene>